<gene>
    <name evidence="6" type="ORF">CLO192961_LOCUS403308</name>
</gene>
<feature type="region of interest" description="Disordered" evidence="5">
    <location>
        <begin position="1"/>
        <end position="39"/>
    </location>
</feature>
<organism evidence="6 7">
    <name type="scientific">Bionectria ochroleuca</name>
    <name type="common">Gliocladium roseum</name>
    <dbReference type="NCBI Taxonomy" id="29856"/>
    <lineage>
        <taxon>Eukaryota</taxon>
        <taxon>Fungi</taxon>
        <taxon>Dikarya</taxon>
        <taxon>Ascomycota</taxon>
        <taxon>Pezizomycotina</taxon>
        <taxon>Sordariomycetes</taxon>
        <taxon>Hypocreomycetidae</taxon>
        <taxon>Hypocreales</taxon>
        <taxon>Bionectriaceae</taxon>
        <taxon>Clonostachys</taxon>
    </lineage>
</organism>
<dbReference type="EMBL" id="CABFNS010000904">
    <property type="protein sequence ID" value="VUC35162.1"/>
    <property type="molecule type" value="Genomic_DNA"/>
</dbReference>
<evidence type="ECO:0000256" key="1">
    <source>
        <dbReference type="ARBA" id="ARBA00006484"/>
    </source>
</evidence>
<proteinExistence type="inferred from homology"/>
<sequence>MASHKAKERVQAVGQQLDTSSSASETGLPPVHKASAGSSSPRVRGKVVIITGANSLLGIGRATAHQYAESGARAIYICDFQDNYLEAHKRELNALFPAVDIHTRQFDAAKEAEVKAVVDDAIDRYGRLDVFFANAGVVGKPIIFDQISEDEFMSVLKINTLRYVARLGRERHTTPMRLQVLSQLRQLTEEKWNSVFLAAKYAAPAMRKTSSEKAQSGGSIIGTASVAGLRSNAGPTPYSASKAAVISLAQSISYQLAGTGVRMNAICPGLTETGMTSPTYEAARARGTTKKIGQLNPLRRGAHADEIARVALFLGSDESSYVNGQAWAIDGGLSAGHPYVLGKLA</sequence>
<dbReference type="InterPro" id="IPR036291">
    <property type="entry name" value="NAD(P)-bd_dom_sf"/>
</dbReference>
<dbReference type="InterPro" id="IPR002347">
    <property type="entry name" value="SDR_fam"/>
</dbReference>
<dbReference type="CDD" id="cd05233">
    <property type="entry name" value="SDR_c"/>
    <property type="match status" value="1"/>
</dbReference>
<reference evidence="6 7" key="1">
    <citation type="submission" date="2019-06" db="EMBL/GenBank/DDBJ databases">
        <authorList>
            <person name="Broberg M."/>
        </authorList>
    </citation>
    <scope>NUCLEOTIDE SEQUENCE [LARGE SCALE GENOMIC DNA]</scope>
</reference>
<keyword evidence="7" id="KW-1185">Reference proteome</keyword>
<dbReference type="PANTHER" id="PTHR43180">
    <property type="entry name" value="3-OXOACYL-(ACYL-CARRIER-PROTEIN) REDUCTASE (AFU_ORTHOLOGUE AFUA_6G11210)"/>
    <property type="match status" value="1"/>
</dbReference>
<dbReference type="Pfam" id="PF00106">
    <property type="entry name" value="adh_short"/>
    <property type="match status" value="1"/>
</dbReference>
<dbReference type="PRINTS" id="PR00081">
    <property type="entry name" value="GDHRDH"/>
</dbReference>
<evidence type="ECO:0000256" key="3">
    <source>
        <dbReference type="ARBA" id="ARBA00023002"/>
    </source>
</evidence>
<name>A0ABY6UWI0_BIOOC</name>
<comment type="caution">
    <text evidence="6">The sequence shown here is derived from an EMBL/GenBank/DDBJ whole genome shotgun (WGS) entry which is preliminary data.</text>
</comment>
<dbReference type="Gene3D" id="3.40.50.720">
    <property type="entry name" value="NAD(P)-binding Rossmann-like Domain"/>
    <property type="match status" value="1"/>
</dbReference>
<dbReference type="PANTHER" id="PTHR43180:SF66">
    <property type="entry name" value="SHORT-CHAIN DEHYDROGENASE_REDUCTASE FAMILY PROTEIN"/>
    <property type="match status" value="1"/>
</dbReference>
<accession>A0ABY6UWI0</accession>
<dbReference type="Pfam" id="PF13561">
    <property type="entry name" value="adh_short_C2"/>
    <property type="match status" value="1"/>
</dbReference>
<keyword evidence="3" id="KW-0560">Oxidoreductase</keyword>
<feature type="compositionally biased region" description="Polar residues" evidence="5">
    <location>
        <begin position="13"/>
        <end position="25"/>
    </location>
</feature>
<dbReference type="PRINTS" id="PR00080">
    <property type="entry name" value="SDRFAMILY"/>
</dbReference>
<evidence type="ECO:0000313" key="6">
    <source>
        <dbReference type="EMBL" id="VUC35162.1"/>
    </source>
</evidence>
<evidence type="ECO:0000256" key="2">
    <source>
        <dbReference type="ARBA" id="ARBA00022857"/>
    </source>
</evidence>
<evidence type="ECO:0000256" key="4">
    <source>
        <dbReference type="RuleBase" id="RU000363"/>
    </source>
</evidence>
<evidence type="ECO:0000313" key="7">
    <source>
        <dbReference type="Proteomes" id="UP000766486"/>
    </source>
</evidence>
<comment type="similarity">
    <text evidence="1 4">Belongs to the short-chain dehydrogenases/reductases (SDR) family.</text>
</comment>
<dbReference type="Proteomes" id="UP000766486">
    <property type="component" value="Unassembled WGS sequence"/>
</dbReference>
<dbReference type="SUPFAM" id="SSF51735">
    <property type="entry name" value="NAD(P)-binding Rossmann-fold domains"/>
    <property type="match status" value="1"/>
</dbReference>
<evidence type="ECO:0000256" key="5">
    <source>
        <dbReference type="SAM" id="MobiDB-lite"/>
    </source>
</evidence>
<protein>
    <submittedName>
        <fullName evidence="6">Uncharacterized protein</fullName>
    </submittedName>
</protein>
<keyword evidence="2" id="KW-0521">NADP</keyword>